<comment type="function">
    <text evidence="2">An aminoacyl-tRNA editing enzyme that deacylates mischarged D-aminoacyl-tRNAs. Also deacylates mischarged glycyl-tRNA(Ala), protecting cells against glycine mischarging by AlaRS. Acts via tRNA-based rather than protein-based catalysis; rejects L-amino acids rather than detecting D-amino acids in the active site. By recycling D-aminoacyl-tRNA to D-amino acids and free tRNA molecules, this enzyme counteracts the toxicity associated with the formation of D-aminoacyl-tRNA entities in vivo and helps enforce protein L-homochirality.</text>
</comment>
<name>A0A7M1S1R1_9BACT</name>
<keyword evidence="2" id="KW-0963">Cytoplasm</keyword>
<comment type="subcellular location">
    <subcellularLocation>
        <location evidence="2">Cytoplasm</location>
    </subcellularLocation>
</comment>
<proteinExistence type="inferred from homology"/>
<comment type="subunit">
    <text evidence="2">Homodimer.</text>
</comment>
<accession>A0A7M1S1R1</accession>
<dbReference type="GO" id="GO:0043908">
    <property type="term" value="F:Ser(Gly)-tRNA(Ala) hydrolase activity"/>
    <property type="evidence" value="ECO:0007669"/>
    <property type="project" value="UniProtKB-UniRule"/>
</dbReference>
<keyword evidence="2 3" id="KW-0378">Hydrolase</keyword>
<dbReference type="InterPro" id="IPR023509">
    <property type="entry name" value="DTD-like_sf"/>
</dbReference>
<dbReference type="GO" id="GO:0000049">
    <property type="term" value="F:tRNA binding"/>
    <property type="evidence" value="ECO:0007669"/>
    <property type="project" value="UniProtKB-UniRule"/>
</dbReference>
<comment type="catalytic activity">
    <reaction evidence="2">
        <text>a D-aminoacyl-tRNA + H2O = a tRNA + a D-alpha-amino acid + H(+)</text>
        <dbReference type="Rhea" id="RHEA:13953"/>
        <dbReference type="Rhea" id="RHEA-COMP:10123"/>
        <dbReference type="Rhea" id="RHEA-COMP:10124"/>
        <dbReference type="ChEBI" id="CHEBI:15377"/>
        <dbReference type="ChEBI" id="CHEBI:15378"/>
        <dbReference type="ChEBI" id="CHEBI:59871"/>
        <dbReference type="ChEBI" id="CHEBI:78442"/>
        <dbReference type="ChEBI" id="CHEBI:79333"/>
        <dbReference type="EC" id="3.1.1.96"/>
    </reaction>
</comment>
<dbReference type="RefSeq" id="WP_197548032.1">
    <property type="nucleotide sequence ID" value="NZ_CP063164.1"/>
</dbReference>
<dbReference type="EC" id="3.1.1.-" evidence="2"/>
<organism evidence="3 4">
    <name type="scientific">Sulfurovum indicum</name>
    <dbReference type="NCBI Taxonomy" id="2779528"/>
    <lineage>
        <taxon>Bacteria</taxon>
        <taxon>Pseudomonadati</taxon>
        <taxon>Campylobacterota</taxon>
        <taxon>Epsilonproteobacteria</taxon>
        <taxon>Campylobacterales</taxon>
        <taxon>Sulfurovaceae</taxon>
        <taxon>Sulfurovum</taxon>
    </lineage>
</organism>
<sequence length="147" mass="16127">MIALIQRVEKSWVKVNGEQIAAIGRGYNILLGVMEGDTYEDVTKLVRKVLALRIFPNEEGKMDRNIVQVVGEVLVVSQFTLAGRIKKGNRPDFTGAMEPKGAKTLYELFIEVLSRELTVASGEFGAMMEVGIVNDGPVTIIADSKTL</sequence>
<dbReference type="Pfam" id="PF02580">
    <property type="entry name" value="Tyr_Deacylase"/>
    <property type="match status" value="1"/>
</dbReference>
<gene>
    <name evidence="2" type="primary">dtd</name>
    <name evidence="3" type="ORF">IMZ28_07845</name>
</gene>
<evidence type="ECO:0000256" key="2">
    <source>
        <dbReference type="HAMAP-Rule" id="MF_00518"/>
    </source>
</evidence>
<protein>
    <recommendedName>
        <fullName evidence="2">D-aminoacyl-tRNA deacylase</fullName>
        <shortName evidence="2">DTD</shortName>
        <ecNumber evidence="2">3.1.1.96</ecNumber>
    </recommendedName>
    <alternativeName>
        <fullName evidence="2">Gly-tRNA(Ala) deacylase</fullName>
        <ecNumber evidence="2">3.1.1.-</ecNumber>
    </alternativeName>
</protein>
<dbReference type="AlphaFoldDB" id="A0A7M1S1R1"/>
<comment type="catalytic activity">
    <reaction evidence="2">
        <text>glycyl-tRNA(Ala) + H2O = tRNA(Ala) + glycine + H(+)</text>
        <dbReference type="Rhea" id="RHEA:53744"/>
        <dbReference type="Rhea" id="RHEA-COMP:9657"/>
        <dbReference type="Rhea" id="RHEA-COMP:13640"/>
        <dbReference type="ChEBI" id="CHEBI:15377"/>
        <dbReference type="ChEBI" id="CHEBI:15378"/>
        <dbReference type="ChEBI" id="CHEBI:57305"/>
        <dbReference type="ChEBI" id="CHEBI:78442"/>
        <dbReference type="ChEBI" id="CHEBI:78522"/>
    </reaction>
</comment>
<dbReference type="Gene3D" id="3.50.80.10">
    <property type="entry name" value="D-tyrosyl-tRNA(Tyr) deacylase"/>
    <property type="match status" value="1"/>
</dbReference>
<dbReference type="PANTHER" id="PTHR10472:SF5">
    <property type="entry name" value="D-AMINOACYL-TRNA DEACYLASE 1"/>
    <property type="match status" value="1"/>
</dbReference>
<dbReference type="GO" id="GO:0005737">
    <property type="term" value="C:cytoplasm"/>
    <property type="evidence" value="ECO:0007669"/>
    <property type="project" value="UniProtKB-SubCell"/>
</dbReference>
<feature type="short sequence motif" description="Gly-cisPro motif, important for rejection of L-amino acids" evidence="2">
    <location>
        <begin position="136"/>
        <end position="137"/>
    </location>
</feature>
<comment type="similarity">
    <text evidence="1 2">Belongs to the DTD family.</text>
</comment>
<dbReference type="GO" id="GO:0106026">
    <property type="term" value="F:Gly-tRNA(Ala) deacylase activity"/>
    <property type="evidence" value="ECO:0007669"/>
    <property type="project" value="UniProtKB-UniRule"/>
</dbReference>
<evidence type="ECO:0000313" key="4">
    <source>
        <dbReference type="Proteomes" id="UP000595074"/>
    </source>
</evidence>
<dbReference type="EMBL" id="CP063164">
    <property type="protein sequence ID" value="QOR61357.1"/>
    <property type="molecule type" value="Genomic_DNA"/>
</dbReference>
<dbReference type="GO" id="GO:0051500">
    <property type="term" value="F:D-tyrosyl-tRNA(Tyr) deacylase activity"/>
    <property type="evidence" value="ECO:0007669"/>
    <property type="project" value="TreeGrafter"/>
</dbReference>
<dbReference type="SUPFAM" id="SSF69500">
    <property type="entry name" value="DTD-like"/>
    <property type="match status" value="1"/>
</dbReference>
<dbReference type="HAMAP" id="MF_00518">
    <property type="entry name" value="Deacylase_Dtd"/>
    <property type="match status" value="1"/>
</dbReference>
<keyword evidence="2" id="KW-0694">RNA-binding</keyword>
<reference evidence="3 4" key="1">
    <citation type="submission" date="2020-10" db="EMBL/GenBank/DDBJ databases">
        <title>The genome of sulfurovum sp.</title>
        <authorList>
            <person name="Xie S."/>
            <person name="Shao Z."/>
            <person name="Jiang L."/>
        </authorList>
    </citation>
    <scope>NUCLEOTIDE SEQUENCE [LARGE SCALE GENOMIC DNA]</scope>
    <source>
        <strain evidence="3 4">ST-419</strain>
    </source>
</reference>
<dbReference type="InterPro" id="IPR003732">
    <property type="entry name" value="Daa-tRNA_deacyls_DTD"/>
</dbReference>
<dbReference type="PANTHER" id="PTHR10472">
    <property type="entry name" value="D-TYROSYL-TRNA TYR DEACYLASE"/>
    <property type="match status" value="1"/>
</dbReference>
<dbReference type="EC" id="3.1.1.96" evidence="2"/>
<comment type="domain">
    <text evidence="2">A Gly-cisPro motif from one monomer fits into the active site of the other monomer to allow specific chiral rejection of L-amino acids.</text>
</comment>
<evidence type="ECO:0000313" key="3">
    <source>
        <dbReference type="EMBL" id="QOR61357.1"/>
    </source>
</evidence>
<dbReference type="NCBIfam" id="TIGR00256">
    <property type="entry name" value="D-aminoacyl-tRNA deacylase"/>
    <property type="match status" value="1"/>
</dbReference>
<dbReference type="FunFam" id="3.50.80.10:FF:000001">
    <property type="entry name" value="D-aminoacyl-tRNA deacylase"/>
    <property type="match status" value="1"/>
</dbReference>
<keyword evidence="2" id="KW-0820">tRNA-binding</keyword>
<evidence type="ECO:0000256" key="1">
    <source>
        <dbReference type="ARBA" id="ARBA00009673"/>
    </source>
</evidence>
<dbReference type="KEGG" id="sinu:IMZ28_07845"/>
<keyword evidence="4" id="KW-1185">Reference proteome</keyword>
<dbReference type="GO" id="GO:0019478">
    <property type="term" value="P:D-amino acid catabolic process"/>
    <property type="evidence" value="ECO:0007669"/>
    <property type="project" value="UniProtKB-UniRule"/>
</dbReference>
<dbReference type="Proteomes" id="UP000595074">
    <property type="component" value="Chromosome"/>
</dbReference>